<evidence type="ECO:0000313" key="10">
    <source>
        <dbReference type="EMBL" id="MFD1196676.1"/>
    </source>
</evidence>
<feature type="domain" description="3-deoxy-D-manno-octulosonic-acid transferase N-terminal" evidence="9">
    <location>
        <begin position="34"/>
        <end position="192"/>
    </location>
</feature>
<proteinExistence type="inferred from homology"/>
<evidence type="ECO:0000256" key="6">
    <source>
        <dbReference type="ARBA" id="ARBA00031445"/>
    </source>
</evidence>
<evidence type="ECO:0000256" key="2">
    <source>
        <dbReference type="ARBA" id="ARBA00004713"/>
    </source>
</evidence>
<evidence type="ECO:0000259" key="9">
    <source>
        <dbReference type="Pfam" id="PF04413"/>
    </source>
</evidence>
<evidence type="ECO:0000256" key="5">
    <source>
        <dbReference type="ARBA" id="ARBA00022679"/>
    </source>
</evidence>
<comment type="pathway">
    <text evidence="2 8">Bacterial outer membrane biogenesis; LPS core biosynthesis.</text>
</comment>
<comment type="subcellular location">
    <subcellularLocation>
        <location evidence="8">Cell membrane</location>
    </subcellularLocation>
</comment>
<gene>
    <name evidence="10" type="ORF">ACFQ3C_18595</name>
</gene>
<comment type="similarity">
    <text evidence="8">Belongs to the glycosyltransferase group 1 family.</text>
</comment>
<dbReference type="EC" id="2.4.99.12" evidence="3 8"/>
<keyword evidence="11" id="KW-1185">Reference proteome</keyword>
<comment type="function">
    <text evidence="1 8">Involved in lipopolysaccharide (LPS) biosynthesis. Catalyzes the transfer of 3-deoxy-D-manno-octulosonate (Kdo) residue(s) from CMP-Kdo to lipid IV(A), the tetraacyldisaccharide-1,4'-bisphosphate precursor of lipid A.</text>
</comment>
<protein>
    <recommendedName>
        <fullName evidence="4 8">3-deoxy-D-manno-octulosonic acid transferase</fullName>
        <shortName evidence="8">Kdo transferase</shortName>
        <ecNumber evidence="3 8">2.4.99.12</ecNumber>
    </recommendedName>
    <alternativeName>
        <fullName evidence="6 8">Lipid IV(A) 3-deoxy-D-manno-octulosonic acid transferase</fullName>
    </alternativeName>
</protein>
<dbReference type="RefSeq" id="WP_380795112.1">
    <property type="nucleotide sequence ID" value="NZ_JBHTKR010000011.1"/>
</dbReference>
<dbReference type="InterPro" id="IPR007507">
    <property type="entry name" value="Glycos_transf_N"/>
</dbReference>
<evidence type="ECO:0000256" key="3">
    <source>
        <dbReference type="ARBA" id="ARBA00012621"/>
    </source>
</evidence>
<keyword evidence="8" id="KW-0472">Membrane</keyword>
<dbReference type="EMBL" id="JBHTKR010000011">
    <property type="protein sequence ID" value="MFD1196676.1"/>
    <property type="molecule type" value="Genomic_DNA"/>
</dbReference>
<dbReference type="Proteomes" id="UP001597151">
    <property type="component" value="Unassembled WGS sequence"/>
</dbReference>
<dbReference type="PANTHER" id="PTHR42755">
    <property type="entry name" value="3-DEOXY-MANNO-OCTULOSONATE CYTIDYLYLTRANSFERASE"/>
    <property type="match status" value="1"/>
</dbReference>
<dbReference type="Gene3D" id="3.40.50.11720">
    <property type="entry name" value="3-Deoxy-D-manno-octulosonic-acid transferase, N-terminal domain"/>
    <property type="match status" value="1"/>
</dbReference>
<dbReference type="Gene3D" id="3.40.50.2000">
    <property type="entry name" value="Glycogen Phosphorylase B"/>
    <property type="match status" value="1"/>
</dbReference>
<keyword evidence="5 8" id="KW-0808">Transferase</keyword>
<evidence type="ECO:0000256" key="4">
    <source>
        <dbReference type="ARBA" id="ARBA00019077"/>
    </source>
</evidence>
<reference evidence="11" key="1">
    <citation type="journal article" date="2019" name="Int. J. Syst. Evol. Microbiol.">
        <title>The Global Catalogue of Microorganisms (GCM) 10K type strain sequencing project: providing services to taxonomists for standard genome sequencing and annotation.</title>
        <authorList>
            <consortium name="The Broad Institute Genomics Platform"/>
            <consortium name="The Broad Institute Genome Sequencing Center for Infectious Disease"/>
            <person name="Wu L."/>
            <person name="Ma J."/>
        </authorList>
    </citation>
    <scope>NUCLEOTIDE SEQUENCE [LARGE SCALE GENOMIC DNA]</scope>
    <source>
        <strain evidence="11">CCUG 55328</strain>
    </source>
</reference>
<dbReference type="SUPFAM" id="SSF53756">
    <property type="entry name" value="UDP-Glycosyltransferase/glycogen phosphorylase"/>
    <property type="match status" value="1"/>
</dbReference>
<comment type="caution">
    <text evidence="10">The sequence shown here is derived from an EMBL/GenBank/DDBJ whole genome shotgun (WGS) entry which is preliminary data.</text>
</comment>
<evidence type="ECO:0000256" key="7">
    <source>
        <dbReference type="ARBA" id="ARBA00049183"/>
    </source>
</evidence>
<keyword evidence="8" id="KW-0448">Lipopolysaccharide biosynthesis</keyword>
<dbReference type="PANTHER" id="PTHR42755:SF1">
    <property type="entry name" value="3-DEOXY-D-MANNO-OCTULOSONIC ACID TRANSFERASE, MITOCHONDRIAL-RELATED"/>
    <property type="match status" value="1"/>
</dbReference>
<dbReference type="InterPro" id="IPR038107">
    <property type="entry name" value="Glycos_transf_N_sf"/>
</dbReference>
<comment type="catalytic activity">
    <reaction evidence="7 8">
        <text>lipid IVA (E. coli) + CMP-3-deoxy-beta-D-manno-octulosonate = alpha-Kdo-(2-&gt;6)-lipid IVA (E. coli) + CMP + H(+)</text>
        <dbReference type="Rhea" id="RHEA:28066"/>
        <dbReference type="ChEBI" id="CHEBI:15378"/>
        <dbReference type="ChEBI" id="CHEBI:58603"/>
        <dbReference type="ChEBI" id="CHEBI:60364"/>
        <dbReference type="ChEBI" id="CHEBI:60377"/>
        <dbReference type="ChEBI" id="CHEBI:85987"/>
        <dbReference type="EC" id="2.4.99.12"/>
    </reaction>
</comment>
<evidence type="ECO:0000256" key="1">
    <source>
        <dbReference type="ARBA" id="ARBA00003394"/>
    </source>
</evidence>
<dbReference type="InterPro" id="IPR039901">
    <property type="entry name" value="Kdotransferase"/>
</dbReference>
<accession>A0ABW3TL17</accession>
<evidence type="ECO:0000313" key="11">
    <source>
        <dbReference type="Proteomes" id="UP001597151"/>
    </source>
</evidence>
<evidence type="ECO:0000256" key="8">
    <source>
        <dbReference type="RuleBase" id="RU365103"/>
    </source>
</evidence>
<keyword evidence="8" id="KW-1003">Cell membrane</keyword>
<name>A0ABW3TL17_9RHOB</name>
<dbReference type="GO" id="GO:0016740">
    <property type="term" value="F:transferase activity"/>
    <property type="evidence" value="ECO:0007669"/>
    <property type="project" value="UniProtKB-KW"/>
</dbReference>
<dbReference type="Pfam" id="PF04413">
    <property type="entry name" value="Glycos_transf_N"/>
    <property type="match status" value="1"/>
</dbReference>
<organism evidence="10 11">
    <name type="scientific">Seohaeicola saemankumensis</name>
    <dbReference type="NCBI Taxonomy" id="481181"/>
    <lineage>
        <taxon>Bacteria</taxon>
        <taxon>Pseudomonadati</taxon>
        <taxon>Pseudomonadota</taxon>
        <taxon>Alphaproteobacteria</taxon>
        <taxon>Rhodobacterales</taxon>
        <taxon>Roseobacteraceae</taxon>
        <taxon>Seohaeicola</taxon>
    </lineage>
</organism>
<sequence>MARSVSLSAYLSLSRSRIGQARPAVGPSDQQVARPEGEVIWAHATSETRAAALIQITTRLRAQRPDLHLLLTLAPDLALPQQPKSFVIPVAPPDENHDLARAFLDRWRPDLCLWTGGQLRHALLDATAERQVPMFLIDADESGLDASRWRWLPDLSKVTLRHFDRILASTGNSANRLLKLGVPAGAITITGPLMEGCAALPCNEKARDRMARVLDGRPVWLAAMAQPGEVQMIQAAHRAALRSAHRRLLILVPDDPAEGDAFTQSLRNDGWRTAQWSQGEYPDETTQILVADTRGDMGLWYRLAPISFMASSLEPGHGGQDPFEPAGLGSAILYGPNVSRHMAAYARLSSAGAARLVRDAETLAAAITLLTAPDQAASMAHTAWEVATAGAEVTDRVMEMIQDTLDLRAAS</sequence>